<evidence type="ECO:0000256" key="1">
    <source>
        <dbReference type="ARBA" id="ARBA00004609"/>
    </source>
</evidence>
<dbReference type="Gene3D" id="1.20.58.1040">
    <property type="match status" value="1"/>
</dbReference>
<dbReference type="Pfam" id="PF07983">
    <property type="entry name" value="X8"/>
    <property type="match status" value="1"/>
</dbReference>
<protein>
    <recommendedName>
        <fullName evidence="5">X8 domain-containing protein</fullName>
    </recommendedName>
</protein>
<feature type="domain" description="X8" evidence="5">
    <location>
        <begin position="194"/>
        <end position="278"/>
    </location>
</feature>
<evidence type="ECO:0000256" key="4">
    <source>
        <dbReference type="SAM" id="MobiDB-lite"/>
    </source>
</evidence>
<accession>A0A803QLK3</accession>
<dbReference type="GO" id="GO:0098552">
    <property type="term" value="C:side of membrane"/>
    <property type="evidence" value="ECO:0007669"/>
    <property type="project" value="UniProtKB-KW"/>
</dbReference>
<keyword evidence="2" id="KW-0449">Lipoprotein</keyword>
<dbReference type="AlphaFoldDB" id="A0A803QLK3"/>
<feature type="compositionally biased region" description="Basic and acidic residues" evidence="4">
    <location>
        <begin position="44"/>
        <end position="69"/>
    </location>
</feature>
<comment type="subcellular location">
    <subcellularLocation>
        <location evidence="1">Cell membrane</location>
        <topology evidence="1">Lipid-anchor</topology>
        <topology evidence="1">GPI-anchor</topology>
    </subcellularLocation>
</comment>
<dbReference type="PANTHER" id="PTHR31044:SF52">
    <property type="entry name" value="OS01G0631500 PROTEIN"/>
    <property type="match status" value="1"/>
</dbReference>
<keyword evidence="2" id="KW-0325">Glycoprotein</keyword>
<sequence>MGNDKRHYDISMSRRTRRPFQVRDVKGMISPNIGGGGGGDGEENDRKSLKQLIDGDEKKVGHEGDEGGRGKSSLGEHLVMEGREREGQEENKMQLQIVGVQNQNDGSRVSVKEGIEHIKDSKFTSQISNTQKDITTPITTVPTLTPINPTTSSIPIMNPNSNPDSSSPVTMTPTLNPSTTTTTTAATPGSSGASWCVSSPSVSQTSLQVALDYACGFGGADCSAIQPGGSCYNPNNIRDHASYAFNSYYQKNPVPNSCNFAGTAVITSTNPSTGTCQFPSTSTSSSVLNTTNSSGSTVFGAVPSGPPPPPTSAAHPSTSFSHLFIITCFFLFLPK</sequence>
<reference evidence="6" key="1">
    <citation type="submission" date="2021-03" db="UniProtKB">
        <authorList>
            <consortium name="EnsemblPlants"/>
        </authorList>
    </citation>
    <scope>IDENTIFICATION</scope>
</reference>
<dbReference type="InterPro" id="IPR012946">
    <property type="entry name" value="X8"/>
</dbReference>
<evidence type="ECO:0000313" key="7">
    <source>
        <dbReference type="Proteomes" id="UP000596661"/>
    </source>
</evidence>
<dbReference type="EnsemblPlants" id="evm.model.10.1992">
    <property type="protein sequence ID" value="cds.evm.model.10.1992"/>
    <property type="gene ID" value="evm.TU.10.1992"/>
</dbReference>
<organism evidence="6 7">
    <name type="scientific">Cannabis sativa</name>
    <name type="common">Hemp</name>
    <name type="synonym">Marijuana</name>
    <dbReference type="NCBI Taxonomy" id="3483"/>
    <lineage>
        <taxon>Eukaryota</taxon>
        <taxon>Viridiplantae</taxon>
        <taxon>Streptophyta</taxon>
        <taxon>Embryophyta</taxon>
        <taxon>Tracheophyta</taxon>
        <taxon>Spermatophyta</taxon>
        <taxon>Magnoliopsida</taxon>
        <taxon>eudicotyledons</taxon>
        <taxon>Gunneridae</taxon>
        <taxon>Pentapetalae</taxon>
        <taxon>rosids</taxon>
        <taxon>fabids</taxon>
        <taxon>Rosales</taxon>
        <taxon>Cannabaceae</taxon>
        <taxon>Cannabis</taxon>
    </lineage>
</organism>
<dbReference type="InterPro" id="IPR044788">
    <property type="entry name" value="X8_dom_prot"/>
</dbReference>
<dbReference type="Proteomes" id="UP000596661">
    <property type="component" value="Unassembled WGS sequence"/>
</dbReference>
<proteinExistence type="predicted"/>
<name>A0A803QLK3_CANSA</name>
<dbReference type="PANTHER" id="PTHR31044">
    <property type="entry name" value="BETA-1,3 GLUCANASE"/>
    <property type="match status" value="1"/>
</dbReference>
<evidence type="ECO:0000256" key="3">
    <source>
        <dbReference type="ARBA" id="ARBA00022729"/>
    </source>
</evidence>
<evidence type="ECO:0000256" key="2">
    <source>
        <dbReference type="ARBA" id="ARBA00022622"/>
    </source>
</evidence>
<keyword evidence="2" id="KW-0336">GPI-anchor</keyword>
<dbReference type="GO" id="GO:0005886">
    <property type="term" value="C:plasma membrane"/>
    <property type="evidence" value="ECO:0007669"/>
    <property type="project" value="UniProtKB-SubCell"/>
</dbReference>
<feature type="region of interest" description="Disordered" evidence="4">
    <location>
        <begin position="150"/>
        <end position="190"/>
    </location>
</feature>
<evidence type="ECO:0000313" key="6">
    <source>
        <dbReference type="EnsemblPlants" id="cds.evm.model.10.1992"/>
    </source>
</evidence>
<evidence type="ECO:0000259" key="5">
    <source>
        <dbReference type="SMART" id="SM00768"/>
    </source>
</evidence>
<dbReference type="Gramene" id="evm.model.10.1992">
    <property type="protein sequence ID" value="cds.evm.model.10.1992"/>
    <property type="gene ID" value="evm.TU.10.1992"/>
</dbReference>
<dbReference type="FunFam" id="1.20.58.1040:FF:000007">
    <property type="entry name" value="PLASMODESMATA CALLOSE-BINDING PROTEIN 2"/>
    <property type="match status" value="1"/>
</dbReference>
<dbReference type="EMBL" id="UZAU01000821">
    <property type="status" value="NOT_ANNOTATED_CDS"/>
    <property type="molecule type" value="Genomic_DNA"/>
</dbReference>
<keyword evidence="3" id="KW-0732">Signal</keyword>
<keyword evidence="2" id="KW-0472">Membrane</keyword>
<keyword evidence="7" id="KW-1185">Reference proteome</keyword>
<dbReference type="SMART" id="SM00768">
    <property type="entry name" value="X8"/>
    <property type="match status" value="1"/>
</dbReference>
<dbReference type="GO" id="GO:0009506">
    <property type="term" value="C:plasmodesma"/>
    <property type="evidence" value="ECO:0007669"/>
    <property type="project" value="UniProtKB-ARBA"/>
</dbReference>
<feature type="region of interest" description="Disordered" evidence="4">
    <location>
        <begin position="1"/>
        <end position="77"/>
    </location>
</feature>